<evidence type="ECO:0000313" key="3">
    <source>
        <dbReference type="EMBL" id="WNR45248.1"/>
    </source>
</evidence>
<dbReference type="PANTHER" id="PTHR38045">
    <property type="entry name" value="CHROMOSOME 1, WHOLE GENOME SHOTGUN SEQUENCE"/>
    <property type="match status" value="1"/>
</dbReference>
<gene>
    <name evidence="3" type="ORF">MJB10_03685</name>
</gene>
<dbReference type="AlphaFoldDB" id="A0AA96LQ85"/>
<dbReference type="Pfam" id="PF07940">
    <property type="entry name" value="Hepar_II_III_C"/>
    <property type="match status" value="1"/>
</dbReference>
<dbReference type="GO" id="GO:0016829">
    <property type="term" value="F:lyase activity"/>
    <property type="evidence" value="ECO:0007669"/>
    <property type="project" value="InterPro"/>
</dbReference>
<reference evidence="3" key="1">
    <citation type="submission" date="2022-02" db="EMBL/GenBank/DDBJ databases">
        <title>Paenibacillus sp. MBLB1832 Whole Genome Shotgun Sequencing.</title>
        <authorList>
            <person name="Hwang C.Y."/>
            <person name="Cho E.-S."/>
            <person name="Seo M.-J."/>
        </authorList>
    </citation>
    <scope>NUCLEOTIDE SEQUENCE</scope>
    <source>
        <strain evidence="3">MBLB1832</strain>
    </source>
</reference>
<dbReference type="Gene3D" id="1.50.10.100">
    <property type="entry name" value="Chondroitin AC/alginate lyase"/>
    <property type="match status" value="1"/>
</dbReference>
<keyword evidence="4" id="KW-1185">Reference proteome</keyword>
<dbReference type="EMBL" id="CP130319">
    <property type="protein sequence ID" value="WNR45248.1"/>
    <property type="molecule type" value="Genomic_DNA"/>
</dbReference>
<evidence type="ECO:0000256" key="1">
    <source>
        <dbReference type="ARBA" id="ARBA00004196"/>
    </source>
</evidence>
<accession>A0AA96LQ85</accession>
<feature type="domain" description="Heparinase II/III-like C-terminal" evidence="2">
    <location>
        <begin position="391"/>
        <end position="520"/>
    </location>
</feature>
<dbReference type="InterPro" id="IPR012480">
    <property type="entry name" value="Hepar_II_III_C"/>
</dbReference>
<dbReference type="KEGG" id="proo:MJB10_03685"/>
<dbReference type="SUPFAM" id="SSF48230">
    <property type="entry name" value="Chondroitin AC/alginate lyase"/>
    <property type="match status" value="1"/>
</dbReference>
<protein>
    <submittedName>
        <fullName evidence="3">Heparinase II/III family protein</fullName>
    </submittedName>
</protein>
<dbReference type="PANTHER" id="PTHR38045:SF1">
    <property type="entry name" value="HEPARINASE II_III-LIKE PROTEIN"/>
    <property type="match status" value="1"/>
</dbReference>
<dbReference type="Proteomes" id="UP001304650">
    <property type="component" value="Chromosome"/>
</dbReference>
<dbReference type="Gene3D" id="2.70.98.70">
    <property type="match status" value="1"/>
</dbReference>
<comment type="subcellular location">
    <subcellularLocation>
        <location evidence="1">Cell envelope</location>
    </subcellularLocation>
</comment>
<proteinExistence type="predicted"/>
<dbReference type="InterPro" id="IPR008929">
    <property type="entry name" value="Chondroitin_lyas"/>
</dbReference>
<sequence>MLEETNTDLNFSLFYEARNTQSWAKSMLNPNHAARWEMIRNQGEIYLRTPIEPLLYSEFISFGATGEKQPFEKKYFERRTRMALLALMYMADKENKWLRSLEDIIWAICDEFTWCIPAHVGLYVNEYPKGIWDQPEPPRDNVDLYAGETAFALAEIIRLLEHELSPWVVKRAKKEIDQRIFQVYFNEQAPQNWEMKTNNWPSVCSSSIGAAALYLVQDPARLAGMLWRLIQVFKQYLSGFDRDGATPEGIGYWQFGFGFFVYFAELLRERTGGQLQLLQDNHVKAITQFPYACMLSKGKVVNFSDTMESQDFSPGLFARLGLQLEQELYAVESKVTMPRCWVTISRDLLWSVPPAIDKGDYNVIPTGRYYFHDVQWLISKHSTMKGLTAFAAKGGHNGEPHNHNDLGHFILHVNGENDLTDLGPGYYTRQYFAPDERYLHYHTGSQGHSVPIIDGCYQGEGKDRAAELIRYEPSEGQTYLHLNLTKAYPYANLLRYERQFIWSSLSENNFQLRLIDQFKFQLPPKSLVEVFVSQKEPVLVADGVIQIGSVQLQYHASDWELFLDHQREKILAQTHVYKDIWLVMLSCRCCDKDIISEFIFTC</sequence>
<name>A0AA96LQ85_9BACL</name>
<dbReference type="RefSeq" id="WP_314801839.1">
    <property type="nucleotide sequence ID" value="NZ_CP130319.1"/>
</dbReference>
<dbReference type="GO" id="GO:0030313">
    <property type="term" value="C:cell envelope"/>
    <property type="evidence" value="ECO:0007669"/>
    <property type="project" value="UniProtKB-SubCell"/>
</dbReference>
<evidence type="ECO:0000259" key="2">
    <source>
        <dbReference type="Pfam" id="PF07940"/>
    </source>
</evidence>
<evidence type="ECO:0000313" key="4">
    <source>
        <dbReference type="Proteomes" id="UP001304650"/>
    </source>
</evidence>
<organism evidence="3 4">
    <name type="scientific">Paenibacillus roseopurpureus</name>
    <dbReference type="NCBI Taxonomy" id="2918901"/>
    <lineage>
        <taxon>Bacteria</taxon>
        <taxon>Bacillati</taxon>
        <taxon>Bacillota</taxon>
        <taxon>Bacilli</taxon>
        <taxon>Bacillales</taxon>
        <taxon>Paenibacillaceae</taxon>
        <taxon>Paenibacillus</taxon>
    </lineage>
</organism>